<organism evidence="2 3">
    <name type="scientific">Tuber borchii</name>
    <name type="common">White truffle</name>
    <dbReference type="NCBI Taxonomy" id="42251"/>
    <lineage>
        <taxon>Eukaryota</taxon>
        <taxon>Fungi</taxon>
        <taxon>Dikarya</taxon>
        <taxon>Ascomycota</taxon>
        <taxon>Pezizomycotina</taxon>
        <taxon>Pezizomycetes</taxon>
        <taxon>Pezizales</taxon>
        <taxon>Tuberaceae</taxon>
        <taxon>Tuber</taxon>
    </lineage>
</organism>
<keyword evidence="3" id="KW-1185">Reference proteome</keyword>
<dbReference type="Proteomes" id="UP000244722">
    <property type="component" value="Unassembled WGS sequence"/>
</dbReference>
<dbReference type="EMBL" id="NESQ01000030">
    <property type="protein sequence ID" value="PUU82327.1"/>
    <property type="molecule type" value="Genomic_DNA"/>
</dbReference>
<feature type="compositionally biased region" description="Polar residues" evidence="1">
    <location>
        <begin position="38"/>
        <end position="49"/>
    </location>
</feature>
<evidence type="ECO:0000313" key="3">
    <source>
        <dbReference type="Proteomes" id="UP000244722"/>
    </source>
</evidence>
<proteinExistence type="predicted"/>
<evidence type="ECO:0000256" key="1">
    <source>
        <dbReference type="SAM" id="MobiDB-lite"/>
    </source>
</evidence>
<dbReference type="AlphaFoldDB" id="A0A2T7A3K0"/>
<accession>A0A2T7A3K0</accession>
<comment type="caution">
    <text evidence="2">The sequence shown here is derived from an EMBL/GenBank/DDBJ whole genome shotgun (WGS) entry which is preliminary data.</text>
</comment>
<protein>
    <submittedName>
        <fullName evidence="2">Uncharacterized protein</fullName>
    </submittedName>
</protein>
<sequence length="124" mass="13918">MHSSSNLSSLGQPYLSLLYLPLLSLLPTPPLTHRSLSNPTSNSKKQNNPPHIFIIKKERINTTKKCPFLPLSLHSPPRSTVHCNSRATKCKENERFPCSKPTFPPPHFPTFLSSFLFPNLRAAS</sequence>
<evidence type="ECO:0000313" key="2">
    <source>
        <dbReference type="EMBL" id="PUU82327.1"/>
    </source>
</evidence>
<gene>
    <name evidence="2" type="ORF">B9Z19DRAFT_448942</name>
</gene>
<name>A0A2T7A3K0_TUBBO</name>
<reference evidence="2 3" key="1">
    <citation type="submission" date="2017-04" db="EMBL/GenBank/DDBJ databases">
        <title>Draft genome sequence of Tuber borchii Vittad., a whitish edible truffle.</title>
        <authorList>
            <consortium name="DOE Joint Genome Institute"/>
            <person name="Murat C."/>
            <person name="Kuo A."/>
            <person name="Barry K.W."/>
            <person name="Clum A."/>
            <person name="Dockter R.B."/>
            <person name="Fauchery L."/>
            <person name="Iotti M."/>
            <person name="Kohler A."/>
            <person name="Labutti K."/>
            <person name="Lindquist E.A."/>
            <person name="Lipzen A."/>
            <person name="Ohm R.A."/>
            <person name="Wang M."/>
            <person name="Grigoriev I.V."/>
            <person name="Zambonelli A."/>
            <person name="Martin F.M."/>
        </authorList>
    </citation>
    <scope>NUCLEOTIDE SEQUENCE [LARGE SCALE GENOMIC DNA]</scope>
    <source>
        <strain evidence="2 3">Tbo3840</strain>
    </source>
</reference>
<feature type="region of interest" description="Disordered" evidence="1">
    <location>
        <begin position="31"/>
        <end position="50"/>
    </location>
</feature>